<organism evidence="2 3">
    <name type="scientific">Streptomyces silvisoli</name>
    <dbReference type="NCBI Taxonomy" id="3034235"/>
    <lineage>
        <taxon>Bacteria</taxon>
        <taxon>Bacillati</taxon>
        <taxon>Actinomycetota</taxon>
        <taxon>Actinomycetes</taxon>
        <taxon>Kitasatosporales</taxon>
        <taxon>Streptomycetaceae</taxon>
        <taxon>Streptomyces</taxon>
    </lineage>
</organism>
<name>A0ABT5ZRY3_9ACTN</name>
<feature type="region of interest" description="Disordered" evidence="1">
    <location>
        <begin position="22"/>
        <end position="41"/>
    </location>
</feature>
<accession>A0ABT5ZRY3</accession>
<reference evidence="2 3" key="1">
    <citation type="submission" date="2023-03" db="EMBL/GenBank/DDBJ databases">
        <title>Draft genome sequence of Streptomyces sp. RB6PN23 isolated from peat swamp forest in Thailand.</title>
        <authorList>
            <person name="Klaysubun C."/>
            <person name="Duangmal K."/>
        </authorList>
    </citation>
    <scope>NUCLEOTIDE SEQUENCE [LARGE SCALE GENOMIC DNA]</scope>
    <source>
        <strain evidence="2 3">RB6PN23</strain>
    </source>
</reference>
<sequence>MTKGVFARPGVARAGILAGHRAVHTTRDSSQADTVPTWMSA</sequence>
<evidence type="ECO:0000313" key="2">
    <source>
        <dbReference type="EMBL" id="MDF3292593.1"/>
    </source>
</evidence>
<dbReference type="Proteomes" id="UP001216579">
    <property type="component" value="Unassembled WGS sequence"/>
</dbReference>
<comment type="caution">
    <text evidence="2">The sequence shown here is derived from an EMBL/GenBank/DDBJ whole genome shotgun (WGS) entry which is preliminary data.</text>
</comment>
<evidence type="ECO:0000256" key="1">
    <source>
        <dbReference type="SAM" id="MobiDB-lite"/>
    </source>
</evidence>
<dbReference type="EMBL" id="JARJBC010000019">
    <property type="protein sequence ID" value="MDF3292593.1"/>
    <property type="molecule type" value="Genomic_DNA"/>
</dbReference>
<protein>
    <submittedName>
        <fullName evidence="2">Uncharacterized protein</fullName>
    </submittedName>
</protein>
<proteinExistence type="predicted"/>
<feature type="compositionally biased region" description="Polar residues" evidence="1">
    <location>
        <begin position="28"/>
        <end position="41"/>
    </location>
</feature>
<dbReference type="RefSeq" id="WP_276095645.1">
    <property type="nucleotide sequence ID" value="NZ_JARJBC010000019.1"/>
</dbReference>
<keyword evidence="3" id="KW-1185">Reference proteome</keyword>
<gene>
    <name evidence="2" type="ORF">P3G67_25840</name>
</gene>
<evidence type="ECO:0000313" key="3">
    <source>
        <dbReference type="Proteomes" id="UP001216579"/>
    </source>
</evidence>